<dbReference type="InterPro" id="IPR034660">
    <property type="entry name" value="DinB/YfiT-like"/>
</dbReference>
<dbReference type="InterPro" id="IPR024344">
    <property type="entry name" value="MDMPI_metal-binding"/>
</dbReference>
<dbReference type="Pfam" id="PF11716">
    <property type="entry name" value="MDMPI_N"/>
    <property type="match status" value="1"/>
</dbReference>
<protein>
    <recommendedName>
        <fullName evidence="1">Mycothiol-dependent maleylpyruvate isomerase metal-binding domain-containing protein</fullName>
    </recommendedName>
</protein>
<dbReference type="Gene3D" id="1.20.120.450">
    <property type="entry name" value="dinb family like domain"/>
    <property type="match status" value="1"/>
</dbReference>
<dbReference type="GO" id="GO:0046872">
    <property type="term" value="F:metal ion binding"/>
    <property type="evidence" value="ECO:0007669"/>
    <property type="project" value="InterPro"/>
</dbReference>
<sequence>MNHQSASHILNVVEKLSKQYLSDIYHLSSTDFDQLSKCHMWAVKDIVSHLVSINGFFQNSIVRSLDGDGMPPEGMPNPGTGSAVTMSEGIANRAIQLSETALSDQSQMIMVSERMEVALLETFRNVNSDEWDLPAYHPMNTLSPRLLLLLKLFESTLHSWDIFNAIDDNYQINLEAANILLEAWKSPEINRWFFTPNIEQVNPVILDVEFELNKGLRLASWSGTLDIMDRPSKPTGAEAVIKVSPSLFSLLITARANLESNISEGNISVVGDESALRWFHTWFRGS</sequence>
<dbReference type="EMBL" id="UINC01034833">
    <property type="protein sequence ID" value="SVB26291.1"/>
    <property type="molecule type" value="Genomic_DNA"/>
</dbReference>
<evidence type="ECO:0000313" key="2">
    <source>
        <dbReference type="EMBL" id="SVB26291.1"/>
    </source>
</evidence>
<gene>
    <name evidence="2" type="ORF">METZ01_LOCUS179145</name>
</gene>
<name>A0A382CKZ7_9ZZZZ</name>
<feature type="domain" description="Mycothiol-dependent maleylpyruvate isomerase metal-binding" evidence="1">
    <location>
        <begin position="27"/>
        <end position="162"/>
    </location>
</feature>
<accession>A0A382CKZ7</accession>
<organism evidence="2">
    <name type="scientific">marine metagenome</name>
    <dbReference type="NCBI Taxonomy" id="408172"/>
    <lineage>
        <taxon>unclassified sequences</taxon>
        <taxon>metagenomes</taxon>
        <taxon>ecological metagenomes</taxon>
    </lineage>
</organism>
<dbReference type="AlphaFoldDB" id="A0A382CKZ7"/>
<proteinExistence type="predicted"/>
<evidence type="ECO:0000259" key="1">
    <source>
        <dbReference type="Pfam" id="PF11716"/>
    </source>
</evidence>
<dbReference type="SUPFAM" id="SSF109854">
    <property type="entry name" value="DinB/YfiT-like putative metalloenzymes"/>
    <property type="match status" value="1"/>
</dbReference>
<reference evidence="2" key="1">
    <citation type="submission" date="2018-05" db="EMBL/GenBank/DDBJ databases">
        <authorList>
            <person name="Lanie J.A."/>
            <person name="Ng W.-L."/>
            <person name="Kazmierczak K.M."/>
            <person name="Andrzejewski T.M."/>
            <person name="Davidsen T.M."/>
            <person name="Wayne K.J."/>
            <person name="Tettelin H."/>
            <person name="Glass J.I."/>
            <person name="Rusch D."/>
            <person name="Podicherti R."/>
            <person name="Tsui H.-C.T."/>
            <person name="Winkler M.E."/>
        </authorList>
    </citation>
    <scope>NUCLEOTIDE SEQUENCE</scope>
</reference>